<feature type="transmembrane region" description="Helical" evidence="5">
    <location>
        <begin position="389"/>
        <end position="409"/>
    </location>
</feature>
<gene>
    <name evidence="6" type="ORF">SEMRO_368_G127890.1</name>
</gene>
<dbReference type="AlphaFoldDB" id="A0A9N8DUJ9"/>
<organism evidence="6 7">
    <name type="scientific">Seminavis robusta</name>
    <dbReference type="NCBI Taxonomy" id="568900"/>
    <lineage>
        <taxon>Eukaryota</taxon>
        <taxon>Sar</taxon>
        <taxon>Stramenopiles</taxon>
        <taxon>Ochrophyta</taxon>
        <taxon>Bacillariophyta</taxon>
        <taxon>Bacillariophyceae</taxon>
        <taxon>Bacillariophycidae</taxon>
        <taxon>Naviculales</taxon>
        <taxon>Naviculaceae</taxon>
        <taxon>Seminavis</taxon>
    </lineage>
</organism>
<proteinExistence type="predicted"/>
<dbReference type="Proteomes" id="UP001153069">
    <property type="component" value="Unassembled WGS sequence"/>
</dbReference>
<evidence type="ECO:0000256" key="1">
    <source>
        <dbReference type="ARBA" id="ARBA00004141"/>
    </source>
</evidence>
<keyword evidence="4 5" id="KW-0472">Membrane</keyword>
<dbReference type="PANTHER" id="PTHR10231">
    <property type="entry name" value="NUCLEOTIDE-SUGAR TRANSMEMBRANE TRANSPORTER"/>
    <property type="match status" value="1"/>
</dbReference>
<dbReference type="EMBL" id="CAICTM010000367">
    <property type="protein sequence ID" value="CAB9508942.1"/>
    <property type="molecule type" value="Genomic_DNA"/>
</dbReference>
<comment type="subcellular location">
    <subcellularLocation>
        <location evidence="1">Membrane</location>
        <topology evidence="1">Multi-pass membrane protein</topology>
    </subcellularLocation>
</comment>
<dbReference type="SUPFAM" id="SSF103481">
    <property type="entry name" value="Multidrug resistance efflux transporter EmrE"/>
    <property type="match status" value="1"/>
</dbReference>
<feature type="transmembrane region" description="Helical" evidence="5">
    <location>
        <begin position="139"/>
        <end position="159"/>
    </location>
</feature>
<dbReference type="PIRSF" id="PIRSF005799">
    <property type="entry name" value="UDP-gal_transpt"/>
    <property type="match status" value="1"/>
</dbReference>
<dbReference type="InterPro" id="IPR037185">
    <property type="entry name" value="EmrE-like"/>
</dbReference>
<evidence type="ECO:0000313" key="7">
    <source>
        <dbReference type="Proteomes" id="UP001153069"/>
    </source>
</evidence>
<dbReference type="InterPro" id="IPR007271">
    <property type="entry name" value="Nuc_sug_transpt"/>
</dbReference>
<reference evidence="6" key="1">
    <citation type="submission" date="2020-06" db="EMBL/GenBank/DDBJ databases">
        <authorList>
            <consortium name="Plant Systems Biology data submission"/>
        </authorList>
    </citation>
    <scope>NUCLEOTIDE SEQUENCE</scope>
    <source>
        <strain evidence="6">D6</strain>
    </source>
</reference>
<evidence type="ECO:0000256" key="4">
    <source>
        <dbReference type="ARBA" id="ARBA00023136"/>
    </source>
</evidence>
<feature type="transmembrane region" description="Helical" evidence="5">
    <location>
        <begin position="192"/>
        <end position="210"/>
    </location>
</feature>
<sequence>MEDAELPLLLNIENDILTRSANDAEKPTKESSDDRGILDICTTCIPSLPSPRESCCSSKSSLKSALLVLLVIQASSAILVGRYTRSAVPEEELFEISHLVLVIECFKLLLSMFAEYIATKGRLWESVQEHIWRQPQESCKVLVPAILYVIQNSLVYIALSNLSAPVFISLQQGKLVATAVVSVAMLHRKYSVKQWCCLVVLAVGVAIVAIDEKTEAEGSSIDADEMGMESEQMEFFLVGVLAVTGACLTSAFAGVYFEKVLAPEKAASNKTAVMNEKNSMLKSVDTGKPTHDDTRPSAVAAQSLWIRNMQLALFSILFCVLREIWGTVNVVAVINIEDDDRISASDSIDYDQPYFHGFTFWVWVLVLLQAGGGLLVSSVMKYADNVMKGLAMGVGVVVASVMSTLLFQVHLSQQFSFGAFIICSSVYLFSNDPPCMRSKYR</sequence>
<name>A0A9N8DUJ9_9STRA</name>
<dbReference type="OrthoDB" id="408493at2759"/>
<feature type="transmembrane region" description="Helical" evidence="5">
    <location>
        <begin position="235"/>
        <end position="257"/>
    </location>
</feature>
<evidence type="ECO:0000256" key="2">
    <source>
        <dbReference type="ARBA" id="ARBA00022692"/>
    </source>
</evidence>
<accession>A0A9N8DUJ9</accession>
<feature type="transmembrane region" description="Helical" evidence="5">
    <location>
        <begin position="354"/>
        <end position="377"/>
    </location>
</feature>
<keyword evidence="3 5" id="KW-1133">Transmembrane helix</keyword>
<comment type="caution">
    <text evidence="6">The sequence shown here is derived from an EMBL/GenBank/DDBJ whole genome shotgun (WGS) entry which is preliminary data.</text>
</comment>
<evidence type="ECO:0000313" key="6">
    <source>
        <dbReference type="EMBL" id="CAB9508942.1"/>
    </source>
</evidence>
<dbReference type="GO" id="GO:0015165">
    <property type="term" value="F:pyrimidine nucleotide-sugar transmembrane transporter activity"/>
    <property type="evidence" value="ECO:0007669"/>
    <property type="project" value="InterPro"/>
</dbReference>
<dbReference type="GO" id="GO:0000139">
    <property type="term" value="C:Golgi membrane"/>
    <property type="evidence" value="ECO:0007669"/>
    <property type="project" value="InterPro"/>
</dbReference>
<keyword evidence="7" id="KW-1185">Reference proteome</keyword>
<keyword evidence="2 5" id="KW-0812">Transmembrane</keyword>
<dbReference type="NCBIfam" id="TIGR00803">
    <property type="entry name" value="nst"/>
    <property type="match status" value="1"/>
</dbReference>
<feature type="transmembrane region" description="Helical" evidence="5">
    <location>
        <begin position="311"/>
        <end position="334"/>
    </location>
</feature>
<protein>
    <submittedName>
        <fullName evidence="6">UDP-galactose translocator</fullName>
    </submittedName>
</protein>
<dbReference type="Pfam" id="PF04142">
    <property type="entry name" value="Nuc_sug_transp"/>
    <property type="match status" value="2"/>
</dbReference>
<evidence type="ECO:0000256" key="5">
    <source>
        <dbReference type="SAM" id="Phobius"/>
    </source>
</evidence>
<evidence type="ECO:0000256" key="3">
    <source>
        <dbReference type="ARBA" id="ARBA00022989"/>
    </source>
</evidence>